<feature type="compositionally biased region" description="Polar residues" evidence="5">
    <location>
        <begin position="12"/>
        <end position="43"/>
    </location>
</feature>
<dbReference type="GO" id="GO:0008270">
    <property type="term" value="F:zinc ion binding"/>
    <property type="evidence" value="ECO:0007669"/>
    <property type="project" value="UniProtKB-KW"/>
</dbReference>
<feature type="region of interest" description="Disordered" evidence="5">
    <location>
        <begin position="460"/>
        <end position="482"/>
    </location>
</feature>
<dbReference type="SMART" id="SM00184">
    <property type="entry name" value="RING"/>
    <property type="match status" value="1"/>
</dbReference>
<dbReference type="InterPro" id="IPR047243">
    <property type="entry name" value="RING-H2_BRAP2"/>
</dbReference>
<feature type="region of interest" description="Disordered" evidence="5">
    <location>
        <begin position="12"/>
        <end position="46"/>
    </location>
</feature>
<dbReference type="PANTHER" id="PTHR24007:SF7">
    <property type="entry name" value="BRCA1-ASSOCIATED PROTEIN"/>
    <property type="match status" value="1"/>
</dbReference>
<feature type="region of interest" description="Disordered" evidence="5">
    <location>
        <begin position="600"/>
        <end position="628"/>
    </location>
</feature>
<dbReference type="InterPro" id="IPR035979">
    <property type="entry name" value="RBD_domain_sf"/>
</dbReference>
<keyword evidence="1" id="KW-0479">Metal-binding</keyword>
<protein>
    <submittedName>
        <fullName evidence="8">BRCA1-associated protein</fullName>
    </submittedName>
</protein>
<evidence type="ECO:0000256" key="5">
    <source>
        <dbReference type="SAM" id="MobiDB-lite"/>
    </source>
</evidence>
<dbReference type="GO" id="GO:0007265">
    <property type="term" value="P:Ras protein signal transduction"/>
    <property type="evidence" value="ECO:0007669"/>
    <property type="project" value="TreeGrafter"/>
</dbReference>
<keyword evidence="2 4" id="KW-0863">Zinc-finger</keyword>
<dbReference type="STRING" id="50990.A0A4Y7Q903"/>
<name>A0A4Y7Q903_9AGAM</name>
<dbReference type="GO" id="GO:0061630">
    <property type="term" value="F:ubiquitin protein ligase activity"/>
    <property type="evidence" value="ECO:0007669"/>
    <property type="project" value="TreeGrafter"/>
</dbReference>
<dbReference type="OrthoDB" id="273556at2759"/>
<gene>
    <name evidence="8" type="ORF">BD410DRAFT_746403</name>
</gene>
<dbReference type="PANTHER" id="PTHR24007">
    <property type="entry name" value="BRCA1-ASSOCIATED PROTEIN"/>
    <property type="match status" value="1"/>
</dbReference>
<reference evidence="8 9" key="1">
    <citation type="submission" date="2018-06" db="EMBL/GenBank/DDBJ databases">
        <title>A transcriptomic atlas of mushroom development highlights an independent origin of complex multicellularity.</title>
        <authorList>
            <consortium name="DOE Joint Genome Institute"/>
            <person name="Krizsan K."/>
            <person name="Almasi E."/>
            <person name="Merenyi Z."/>
            <person name="Sahu N."/>
            <person name="Viragh M."/>
            <person name="Koszo T."/>
            <person name="Mondo S."/>
            <person name="Kiss B."/>
            <person name="Balint B."/>
            <person name="Kues U."/>
            <person name="Barry K."/>
            <person name="Hegedus J.C."/>
            <person name="Henrissat B."/>
            <person name="Johnson J."/>
            <person name="Lipzen A."/>
            <person name="Ohm R."/>
            <person name="Nagy I."/>
            <person name="Pangilinan J."/>
            <person name="Yan J."/>
            <person name="Xiong Y."/>
            <person name="Grigoriev I.V."/>
            <person name="Hibbett D.S."/>
            <person name="Nagy L.G."/>
        </authorList>
    </citation>
    <scope>NUCLEOTIDE SEQUENCE [LARGE SCALE GENOMIC DNA]</scope>
    <source>
        <strain evidence="8 9">SZMC22713</strain>
    </source>
</reference>
<dbReference type="PROSITE" id="PS50089">
    <property type="entry name" value="ZF_RING_2"/>
    <property type="match status" value="1"/>
</dbReference>
<dbReference type="CDD" id="cd16457">
    <property type="entry name" value="RING-H2_BRAP2"/>
    <property type="match status" value="1"/>
</dbReference>
<keyword evidence="9" id="KW-1185">Reference proteome</keyword>
<evidence type="ECO:0000259" key="7">
    <source>
        <dbReference type="PROSITE" id="PS50271"/>
    </source>
</evidence>
<keyword evidence="3" id="KW-0862">Zinc</keyword>
<dbReference type="AlphaFoldDB" id="A0A4Y7Q903"/>
<dbReference type="SUPFAM" id="SSF54928">
    <property type="entry name" value="RNA-binding domain, RBD"/>
    <property type="match status" value="1"/>
</dbReference>
<evidence type="ECO:0000256" key="2">
    <source>
        <dbReference type="ARBA" id="ARBA00022771"/>
    </source>
</evidence>
<evidence type="ECO:0000313" key="9">
    <source>
        <dbReference type="Proteomes" id="UP000294933"/>
    </source>
</evidence>
<sequence>MRSFHLRIQLETQSKTQRAQSDTFTPASLFQKLPSHNTNSRTPARSALRRNTLLKASGRDYRLGPIRIDWIDLLASNTMVEALPVSEQKEQYRSTTPHAVFIPGATVTSGSTNLPEGIVHIFRDGKRTSGASTSISKVGESSGAHSRATSSEGGDPDGPDSTIVAVLAVPPWMNPSDFLAFVAPAADGMAHLRLIRDTSPNRNMAMIQFREASAASEFIEEFNGRPFNSVEPEICNIVRVKSVRVETDDPVTVPLSRSYAIPNVVYELPTCPVCLDRMDATVTGLVTVPCSHTFHCTCLSKWGDSRCPVCRYSQNALSTVKSASSGRVANSGLTPANTLASCSDCDSRINLWICLICGNIGCGRLGRAHAKGHYELTGHVYSLELETQRVWDYAGDNYVHRLIQNKDDGKLVELPSASSMDEDPTARARPGQGPDDGDNLKAEKVEIMAMQYSQVLQRALDDQRESYEEQMSDMRKKQDDTQKKLELLSADVQRQMRETREDWDRMRKEEEERRAHLEREKVKSDKKAEKLAEVARKLEKELKEERMVSEGLMKNLGKMKERAETADKEKADLTVKVAELEDQVRDVMFFLEANAKIEHGGGQASEAAGGSIEIPPQQAAAKKKKKAR</sequence>
<dbReference type="SUPFAM" id="SSF57850">
    <property type="entry name" value="RING/U-box"/>
    <property type="match status" value="2"/>
</dbReference>
<dbReference type="InterPro" id="IPR001607">
    <property type="entry name" value="Znf_UBP"/>
</dbReference>
<dbReference type="Proteomes" id="UP000294933">
    <property type="component" value="Unassembled WGS sequence"/>
</dbReference>
<accession>A0A4Y7Q903</accession>
<feature type="compositionally biased region" description="Polar residues" evidence="5">
    <location>
        <begin position="143"/>
        <end position="152"/>
    </location>
</feature>
<feature type="region of interest" description="Disordered" evidence="5">
    <location>
        <begin position="414"/>
        <end position="439"/>
    </location>
</feature>
<dbReference type="InterPro" id="IPR001841">
    <property type="entry name" value="Znf_RING"/>
</dbReference>
<organism evidence="8 9">
    <name type="scientific">Rickenella mellea</name>
    <dbReference type="NCBI Taxonomy" id="50990"/>
    <lineage>
        <taxon>Eukaryota</taxon>
        <taxon>Fungi</taxon>
        <taxon>Dikarya</taxon>
        <taxon>Basidiomycota</taxon>
        <taxon>Agaricomycotina</taxon>
        <taxon>Agaricomycetes</taxon>
        <taxon>Hymenochaetales</taxon>
        <taxon>Rickenellaceae</taxon>
        <taxon>Rickenella</taxon>
    </lineage>
</organism>
<dbReference type="SMART" id="SM00290">
    <property type="entry name" value="ZnF_UBP"/>
    <property type="match status" value="1"/>
</dbReference>
<evidence type="ECO:0000256" key="3">
    <source>
        <dbReference type="ARBA" id="ARBA00022833"/>
    </source>
</evidence>
<dbReference type="Pfam" id="PF02148">
    <property type="entry name" value="zf-UBP"/>
    <property type="match status" value="1"/>
</dbReference>
<feature type="domain" description="UBP-type" evidence="7">
    <location>
        <begin position="305"/>
        <end position="418"/>
    </location>
</feature>
<dbReference type="Pfam" id="PF07576">
    <property type="entry name" value="BRAP2"/>
    <property type="match status" value="1"/>
</dbReference>
<dbReference type="PROSITE" id="PS50271">
    <property type="entry name" value="ZF_UBP"/>
    <property type="match status" value="1"/>
</dbReference>
<dbReference type="Gene3D" id="3.30.40.10">
    <property type="entry name" value="Zinc/RING finger domain, C3HC4 (zinc finger)"/>
    <property type="match status" value="2"/>
</dbReference>
<dbReference type="InterPro" id="IPR011422">
    <property type="entry name" value="BRAP2/ETP1_RRM"/>
</dbReference>
<dbReference type="GO" id="GO:0003676">
    <property type="term" value="F:nucleic acid binding"/>
    <property type="evidence" value="ECO:0007669"/>
    <property type="project" value="InterPro"/>
</dbReference>
<evidence type="ECO:0000259" key="6">
    <source>
        <dbReference type="PROSITE" id="PS50089"/>
    </source>
</evidence>
<evidence type="ECO:0000256" key="4">
    <source>
        <dbReference type="PROSITE-ProRule" id="PRU00502"/>
    </source>
</evidence>
<dbReference type="GO" id="GO:0016567">
    <property type="term" value="P:protein ubiquitination"/>
    <property type="evidence" value="ECO:0007669"/>
    <property type="project" value="TreeGrafter"/>
</dbReference>
<feature type="domain" description="RING-type" evidence="6">
    <location>
        <begin position="271"/>
        <end position="311"/>
    </location>
</feature>
<evidence type="ECO:0000313" key="8">
    <source>
        <dbReference type="EMBL" id="TDL23678.1"/>
    </source>
</evidence>
<dbReference type="GO" id="GO:0005737">
    <property type="term" value="C:cytoplasm"/>
    <property type="evidence" value="ECO:0007669"/>
    <property type="project" value="TreeGrafter"/>
</dbReference>
<proteinExistence type="predicted"/>
<dbReference type="EMBL" id="ML170169">
    <property type="protein sequence ID" value="TDL23678.1"/>
    <property type="molecule type" value="Genomic_DNA"/>
</dbReference>
<dbReference type="VEuPathDB" id="FungiDB:BD410DRAFT_746403"/>
<evidence type="ECO:0000256" key="1">
    <source>
        <dbReference type="ARBA" id="ARBA00022723"/>
    </source>
</evidence>
<dbReference type="InterPro" id="IPR013083">
    <property type="entry name" value="Znf_RING/FYVE/PHD"/>
</dbReference>
<dbReference type="Pfam" id="PF13639">
    <property type="entry name" value="zf-RING_2"/>
    <property type="match status" value="1"/>
</dbReference>
<feature type="region of interest" description="Disordered" evidence="5">
    <location>
        <begin position="128"/>
        <end position="162"/>
    </location>
</feature>